<reference evidence="1" key="1">
    <citation type="journal article" date="2023" name="IMA Fungus">
        <title>Comparative genomic study of the Penicillium genus elucidates a diverse pangenome and 15 lateral gene transfer events.</title>
        <authorList>
            <person name="Petersen C."/>
            <person name="Sorensen T."/>
            <person name="Nielsen M.R."/>
            <person name="Sondergaard T.E."/>
            <person name="Sorensen J.L."/>
            <person name="Fitzpatrick D.A."/>
            <person name="Frisvad J.C."/>
            <person name="Nielsen K.L."/>
        </authorList>
    </citation>
    <scope>NUCLEOTIDE SEQUENCE</scope>
    <source>
        <strain evidence="1">IBT 17514</strain>
    </source>
</reference>
<accession>A0AAD6HIW8</accession>
<evidence type="ECO:0000313" key="1">
    <source>
        <dbReference type="EMBL" id="KAJ5719700.1"/>
    </source>
</evidence>
<proteinExistence type="predicted"/>
<keyword evidence="2" id="KW-1185">Reference proteome</keyword>
<comment type="caution">
    <text evidence="1">The sequence shown here is derived from an EMBL/GenBank/DDBJ whole genome shotgun (WGS) entry which is preliminary data.</text>
</comment>
<sequence length="91" mass="10714">MSTNPDRVGRLAVPPDEDPANAELWIFNLFIERNRCHDCEKPGHRAFSADCEMEKVRRDHIEHKLKFQHVEQEIAVDALAERKFEELVMEK</sequence>
<dbReference type="Proteomes" id="UP001215712">
    <property type="component" value="Unassembled WGS sequence"/>
</dbReference>
<gene>
    <name evidence="1" type="ORF">N7493_007278</name>
</gene>
<organism evidence="1 2">
    <name type="scientific">Penicillium malachiteum</name>
    <dbReference type="NCBI Taxonomy" id="1324776"/>
    <lineage>
        <taxon>Eukaryota</taxon>
        <taxon>Fungi</taxon>
        <taxon>Dikarya</taxon>
        <taxon>Ascomycota</taxon>
        <taxon>Pezizomycotina</taxon>
        <taxon>Eurotiomycetes</taxon>
        <taxon>Eurotiomycetidae</taxon>
        <taxon>Eurotiales</taxon>
        <taxon>Aspergillaceae</taxon>
        <taxon>Penicillium</taxon>
    </lineage>
</organism>
<dbReference type="EMBL" id="JAQJAN010000010">
    <property type="protein sequence ID" value="KAJ5719700.1"/>
    <property type="molecule type" value="Genomic_DNA"/>
</dbReference>
<reference evidence="1" key="2">
    <citation type="submission" date="2023-01" db="EMBL/GenBank/DDBJ databases">
        <authorList>
            <person name="Petersen C."/>
        </authorList>
    </citation>
    <scope>NUCLEOTIDE SEQUENCE</scope>
    <source>
        <strain evidence="1">IBT 17514</strain>
    </source>
</reference>
<name>A0AAD6HIW8_9EURO</name>
<protein>
    <submittedName>
        <fullName evidence="1">Uncharacterized protein</fullName>
    </submittedName>
</protein>
<dbReference type="AlphaFoldDB" id="A0AAD6HIW8"/>
<evidence type="ECO:0000313" key="2">
    <source>
        <dbReference type="Proteomes" id="UP001215712"/>
    </source>
</evidence>